<keyword evidence="4" id="KW-1185">Reference proteome</keyword>
<proteinExistence type="predicted"/>
<name>A0A0D2MRQ8_9CHLO</name>
<accession>A0A0D2MRQ8</accession>
<evidence type="ECO:0000256" key="1">
    <source>
        <dbReference type="SAM" id="Coils"/>
    </source>
</evidence>
<dbReference type="RefSeq" id="XP_013896260.1">
    <property type="nucleotide sequence ID" value="XM_014040806.1"/>
</dbReference>
<reference evidence="3 4" key="1">
    <citation type="journal article" date="2013" name="BMC Genomics">
        <title>Reconstruction of the lipid metabolism for the microalga Monoraphidium neglectum from its genome sequence reveals characteristics suitable for biofuel production.</title>
        <authorList>
            <person name="Bogen C."/>
            <person name="Al-Dilaimi A."/>
            <person name="Albersmeier A."/>
            <person name="Wichmann J."/>
            <person name="Grundmann M."/>
            <person name="Rupp O."/>
            <person name="Lauersen K.J."/>
            <person name="Blifernez-Klassen O."/>
            <person name="Kalinowski J."/>
            <person name="Goesmann A."/>
            <person name="Mussgnug J.H."/>
            <person name="Kruse O."/>
        </authorList>
    </citation>
    <scope>NUCLEOTIDE SEQUENCE [LARGE SCALE GENOMIC DNA]</scope>
    <source>
        <strain evidence="3 4">SAG 48.87</strain>
    </source>
</reference>
<dbReference type="GeneID" id="25727912"/>
<evidence type="ECO:0000256" key="2">
    <source>
        <dbReference type="SAM" id="MobiDB-lite"/>
    </source>
</evidence>
<keyword evidence="1" id="KW-0175">Coiled coil</keyword>
<organism evidence="3 4">
    <name type="scientific">Monoraphidium neglectum</name>
    <dbReference type="NCBI Taxonomy" id="145388"/>
    <lineage>
        <taxon>Eukaryota</taxon>
        <taxon>Viridiplantae</taxon>
        <taxon>Chlorophyta</taxon>
        <taxon>core chlorophytes</taxon>
        <taxon>Chlorophyceae</taxon>
        <taxon>CS clade</taxon>
        <taxon>Sphaeropleales</taxon>
        <taxon>Selenastraceae</taxon>
        <taxon>Monoraphidium</taxon>
    </lineage>
</organism>
<evidence type="ECO:0000313" key="3">
    <source>
        <dbReference type="EMBL" id="KIY97240.1"/>
    </source>
</evidence>
<sequence>MFNTGPGIMFEQTSHQLWPNINTREQQQQELQDSYPVNTLGAARTELLIKKLKSEVAWARRDAANARARVGELQGQIAQYNKQRRRYDKSVVEDLMAAEDNVCKAEKNASIWGQEHRAMKASKARISALSADNEAQLRLMTREAKALRVVVGWQQGPGAEAEDVALATSQAALAHEKDEAVARASALQAVVERNMAALQAAQQKLAGFKARLEQEEEKVVALEAGLREAVNKGREAVQAAQDAQRELASFEAEFNKMSTIREASEEKAKLLEAALWREKDRYVAAQQAAAAAKETAAEERNAAEKTICEEMKMYQAKAKAEEESRDRAVACAFQLQAEVDRLRAEVEDANSRRLSSASSNRSSVRGAPGTPPEATAPPSAAASRRDSTSGAVGAAPACAPMRPPRQSWAEVFGRLLCLRD</sequence>
<dbReference type="EMBL" id="KK102652">
    <property type="protein sequence ID" value="KIY97240.1"/>
    <property type="molecule type" value="Genomic_DNA"/>
</dbReference>
<dbReference type="Proteomes" id="UP000054498">
    <property type="component" value="Unassembled WGS sequence"/>
</dbReference>
<feature type="coiled-coil region" evidence="1">
    <location>
        <begin position="198"/>
        <end position="260"/>
    </location>
</feature>
<feature type="coiled-coil region" evidence="1">
    <location>
        <begin position="49"/>
        <end position="83"/>
    </location>
</feature>
<feature type="compositionally biased region" description="Low complexity" evidence="2">
    <location>
        <begin position="376"/>
        <end position="400"/>
    </location>
</feature>
<feature type="region of interest" description="Disordered" evidence="2">
    <location>
        <begin position="348"/>
        <end position="403"/>
    </location>
</feature>
<protein>
    <submittedName>
        <fullName evidence="3">Uncharacterized protein</fullName>
    </submittedName>
</protein>
<evidence type="ECO:0000313" key="4">
    <source>
        <dbReference type="Proteomes" id="UP000054498"/>
    </source>
</evidence>
<dbReference type="KEGG" id="mng:MNEG_10721"/>
<gene>
    <name evidence="3" type="ORF">MNEG_10721</name>
</gene>
<dbReference type="AlphaFoldDB" id="A0A0D2MRQ8"/>
<feature type="compositionally biased region" description="Low complexity" evidence="2">
    <location>
        <begin position="352"/>
        <end position="368"/>
    </location>
</feature>